<dbReference type="EMBL" id="BNAO01000004">
    <property type="protein sequence ID" value="GHG70560.1"/>
    <property type="molecule type" value="Genomic_DNA"/>
</dbReference>
<evidence type="ECO:0000313" key="6">
    <source>
        <dbReference type="Proteomes" id="UP000659697"/>
    </source>
</evidence>
<reference evidence="6" key="1">
    <citation type="journal article" date="2019" name="Int. J. Syst. Evol. Microbiol.">
        <title>The Global Catalogue of Microorganisms (GCM) 10K type strain sequencing project: providing services to taxonomists for standard genome sequencing and annotation.</title>
        <authorList>
            <consortium name="The Broad Institute Genomics Platform"/>
            <consortium name="The Broad Institute Genome Sequencing Center for Infectious Disease"/>
            <person name="Wu L."/>
            <person name="Ma J."/>
        </authorList>
    </citation>
    <scope>NUCLEOTIDE SEQUENCE [LARGE SCALE GENOMIC DNA]</scope>
    <source>
        <strain evidence="6">CGMCC 1.7003</strain>
    </source>
</reference>
<dbReference type="Pfam" id="PF00563">
    <property type="entry name" value="EAL"/>
    <property type="match status" value="1"/>
</dbReference>
<dbReference type="InterPro" id="IPR001633">
    <property type="entry name" value="EAL_dom"/>
</dbReference>
<evidence type="ECO:0000256" key="1">
    <source>
        <dbReference type="PROSITE-ProRule" id="PRU00169"/>
    </source>
</evidence>
<keyword evidence="6" id="KW-1185">Reference proteome</keyword>
<evidence type="ECO:0000259" key="4">
    <source>
        <dbReference type="PROSITE" id="PS50887"/>
    </source>
</evidence>
<sequence length="587" mass="65643">MHMEHDLSKTANMKILIAEDDPIIRGNLFRTLQLEGYQVAAAEDGQKALALALSDNPDLILSDMMMPIMDGHEFLKAIRAEHATAHTPFVFLTARADRTDIREGMKLGADDYLSKPFLRHELLEVVQTQLSKQALRLEEKNRLQQETVRLKKYDSVTELANRQGFEESLDDALAWATARNKTLAVIFVTLNALHSLRQSHGARLYEQVLRSFAARMFHIKKYLPPSCKVADIARICDSSFALILSPATDEEAERLTKALLTELLDAVVVENEAHYFQPTAGIALFPRDGQDAVSLIQNAEAAEPEPKPGGNVAFYCVETSARLCRRMKMLQALHTALANDELFLCFQPQIDANNHNVIGFEALLRWQHPEFGLVSPVEFIPLAETSGLIIPIGAWVLTQACQQMQRWLEEGFGPMRIAVNLSARQFESMDLYPLVCRTLAETNLAPHHLELEITESIAMQNAEQVLGIMQQLTDDGVMLAMDDFGTGYSSLSYLKGYPLNVLKIDQVFVRHFLDDESDEAIIKAIIALSQSFKLAVIAEGVETQAQAERLKALGCQYFQGYLFSKPLTAVQATLWLEQQQGLANETA</sequence>
<dbReference type="InterPro" id="IPR000160">
    <property type="entry name" value="GGDEF_dom"/>
</dbReference>
<dbReference type="InterPro" id="IPR035919">
    <property type="entry name" value="EAL_sf"/>
</dbReference>
<dbReference type="Pfam" id="PF00072">
    <property type="entry name" value="Response_reg"/>
    <property type="match status" value="1"/>
</dbReference>
<dbReference type="SUPFAM" id="SSF52172">
    <property type="entry name" value="CheY-like"/>
    <property type="match status" value="1"/>
</dbReference>
<evidence type="ECO:0000259" key="3">
    <source>
        <dbReference type="PROSITE" id="PS50883"/>
    </source>
</evidence>
<evidence type="ECO:0000259" key="2">
    <source>
        <dbReference type="PROSITE" id="PS50110"/>
    </source>
</evidence>
<protein>
    <submittedName>
        <fullName evidence="5">Uncharacterized protein</fullName>
    </submittedName>
</protein>
<dbReference type="InterPro" id="IPR001789">
    <property type="entry name" value="Sig_transdc_resp-reg_receiver"/>
</dbReference>
<dbReference type="PANTHER" id="PTHR33121:SF71">
    <property type="entry name" value="OXYGEN SENSOR PROTEIN DOSP"/>
    <property type="match status" value="1"/>
</dbReference>
<feature type="modified residue" description="4-aspartylphosphate" evidence="1">
    <location>
        <position position="63"/>
    </location>
</feature>
<name>A0ABQ3L028_9ALTE</name>
<keyword evidence="1" id="KW-0597">Phosphoprotein</keyword>
<dbReference type="InterPro" id="IPR029787">
    <property type="entry name" value="Nucleotide_cyclase"/>
</dbReference>
<organism evidence="5 6">
    <name type="scientific">Alishewanella longhuensis</name>
    <dbReference type="NCBI Taxonomy" id="1091037"/>
    <lineage>
        <taxon>Bacteria</taxon>
        <taxon>Pseudomonadati</taxon>
        <taxon>Pseudomonadota</taxon>
        <taxon>Gammaproteobacteria</taxon>
        <taxon>Alteromonadales</taxon>
        <taxon>Alteromonadaceae</taxon>
        <taxon>Alishewanella</taxon>
    </lineage>
</organism>
<dbReference type="SUPFAM" id="SSF141868">
    <property type="entry name" value="EAL domain-like"/>
    <property type="match status" value="1"/>
</dbReference>
<feature type="domain" description="Response regulatory" evidence="2">
    <location>
        <begin position="14"/>
        <end position="130"/>
    </location>
</feature>
<dbReference type="InterPro" id="IPR050706">
    <property type="entry name" value="Cyclic-di-GMP_PDE-like"/>
</dbReference>
<dbReference type="InterPro" id="IPR043128">
    <property type="entry name" value="Rev_trsase/Diguanyl_cyclase"/>
</dbReference>
<dbReference type="Proteomes" id="UP000659697">
    <property type="component" value="Unassembled WGS sequence"/>
</dbReference>
<dbReference type="PANTHER" id="PTHR33121">
    <property type="entry name" value="CYCLIC DI-GMP PHOSPHODIESTERASE PDEF"/>
    <property type="match status" value="1"/>
</dbReference>
<proteinExistence type="predicted"/>
<dbReference type="CDD" id="cd01948">
    <property type="entry name" value="EAL"/>
    <property type="match status" value="1"/>
</dbReference>
<dbReference type="PROSITE" id="PS50887">
    <property type="entry name" value="GGDEF"/>
    <property type="match status" value="1"/>
</dbReference>
<feature type="domain" description="EAL" evidence="3">
    <location>
        <begin position="326"/>
        <end position="580"/>
    </location>
</feature>
<comment type="caution">
    <text evidence="5">The sequence shown here is derived from an EMBL/GenBank/DDBJ whole genome shotgun (WGS) entry which is preliminary data.</text>
</comment>
<feature type="domain" description="GGDEF" evidence="4">
    <location>
        <begin position="181"/>
        <end position="319"/>
    </location>
</feature>
<evidence type="ECO:0000313" key="5">
    <source>
        <dbReference type="EMBL" id="GHG70560.1"/>
    </source>
</evidence>
<dbReference type="Gene3D" id="3.30.70.270">
    <property type="match status" value="1"/>
</dbReference>
<dbReference type="CDD" id="cd17574">
    <property type="entry name" value="REC_OmpR"/>
    <property type="match status" value="1"/>
</dbReference>
<dbReference type="SUPFAM" id="SSF55073">
    <property type="entry name" value="Nucleotide cyclase"/>
    <property type="match status" value="1"/>
</dbReference>
<dbReference type="SMART" id="SM00052">
    <property type="entry name" value="EAL"/>
    <property type="match status" value="1"/>
</dbReference>
<dbReference type="SMART" id="SM00267">
    <property type="entry name" value="GGDEF"/>
    <property type="match status" value="1"/>
</dbReference>
<gene>
    <name evidence="5" type="ORF">GCM10010919_21380</name>
</gene>
<dbReference type="InterPro" id="IPR011006">
    <property type="entry name" value="CheY-like_superfamily"/>
</dbReference>
<dbReference type="PROSITE" id="PS50110">
    <property type="entry name" value="RESPONSE_REGULATORY"/>
    <property type="match status" value="1"/>
</dbReference>
<dbReference type="Gene3D" id="3.20.20.450">
    <property type="entry name" value="EAL domain"/>
    <property type="match status" value="1"/>
</dbReference>
<dbReference type="CDD" id="cd01949">
    <property type="entry name" value="GGDEF"/>
    <property type="match status" value="1"/>
</dbReference>
<dbReference type="SMART" id="SM00448">
    <property type="entry name" value="REC"/>
    <property type="match status" value="1"/>
</dbReference>
<dbReference type="Pfam" id="PF00990">
    <property type="entry name" value="GGDEF"/>
    <property type="match status" value="1"/>
</dbReference>
<dbReference type="Gene3D" id="3.40.50.2300">
    <property type="match status" value="1"/>
</dbReference>
<accession>A0ABQ3L028</accession>
<dbReference type="PROSITE" id="PS50883">
    <property type="entry name" value="EAL"/>
    <property type="match status" value="1"/>
</dbReference>